<dbReference type="SUPFAM" id="SSF55120">
    <property type="entry name" value="Pseudouridine synthase"/>
    <property type="match status" value="1"/>
</dbReference>
<name>A0ABY4P8D4_9LACO</name>
<organism evidence="5 6">
    <name type="scientific">Bombilactobacillus folatiphilus</name>
    <dbReference type="NCBI Taxonomy" id="2923362"/>
    <lineage>
        <taxon>Bacteria</taxon>
        <taxon>Bacillati</taxon>
        <taxon>Bacillota</taxon>
        <taxon>Bacilli</taxon>
        <taxon>Lactobacillales</taxon>
        <taxon>Lactobacillaceae</taxon>
        <taxon>Bombilactobacillus</taxon>
    </lineage>
</organism>
<dbReference type="Proteomes" id="UP000831495">
    <property type="component" value="Chromosome"/>
</dbReference>
<sequence length="290" mass="32819">MTITFINHEQAMTIKKFLQKQGISHRLYQKLKILPQNFLVGQTRAAGNAILPHNAQVQLQLPPEADDPKVLTSYQPLTVIYEDDNWLVVDKPIQLSSVPGPSNRQDTLVNRIKGHLKQQHAQGLVPHLITRLDFDTQGLVLVAKNLLANSLANQQVMKHQLVKFYYARVAGTLKQDHDVINAPIGPVAGQIARHVRPDGQSAQTEYWVLERSVNQTLVKVQLHTGRTHQIRVHFASLGHPLLGDQLYGGPQNVGFSHQALQAYYLAFYDSLTHQWRHFEIPNRLILNNYG</sequence>
<dbReference type="Gene3D" id="3.30.2350.10">
    <property type="entry name" value="Pseudouridine synthase"/>
    <property type="match status" value="1"/>
</dbReference>
<comment type="catalytic activity">
    <reaction evidence="1">
        <text>a uridine in RNA = a pseudouridine in RNA</text>
        <dbReference type="Rhea" id="RHEA:48348"/>
        <dbReference type="Rhea" id="RHEA-COMP:12068"/>
        <dbReference type="Rhea" id="RHEA-COMP:12069"/>
        <dbReference type="ChEBI" id="CHEBI:65314"/>
        <dbReference type="ChEBI" id="CHEBI:65315"/>
    </reaction>
</comment>
<keyword evidence="6" id="KW-1185">Reference proteome</keyword>
<dbReference type="InterPro" id="IPR020103">
    <property type="entry name" value="PsdUridine_synth_cat_dom_sf"/>
</dbReference>
<dbReference type="PANTHER" id="PTHR21600">
    <property type="entry name" value="MITOCHONDRIAL RNA PSEUDOURIDINE SYNTHASE"/>
    <property type="match status" value="1"/>
</dbReference>
<protein>
    <recommendedName>
        <fullName evidence="2">RNA pseudouridylate synthase</fullName>
    </recommendedName>
    <alternativeName>
        <fullName evidence="3">RNA-uridine isomerase</fullName>
    </alternativeName>
</protein>
<evidence type="ECO:0000256" key="3">
    <source>
        <dbReference type="ARBA" id="ARBA00033164"/>
    </source>
</evidence>
<accession>A0ABY4P8D4</accession>
<evidence type="ECO:0000313" key="5">
    <source>
        <dbReference type="EMBL" id="UQS81877.1"/>
    </source>
</evidence>
<reference evidence="5" key="1">
    <citation type="journal article" date="2022" name="Int. J. Syst. Evol. Microbiol.">
        <title>Apilactobacillus apisilvae sp. nov., Nicolia spurrieriana gen. nov. sp. nov., Bombilactobacillus folatiphilus sp. nov. and Bombilactobacillus thymidiniphilus sp. nov., four new lactic acid bacterial isolates from stingless bees Tetragonula carbonaria and Austroplebeia australis.</title>
        <authorList>
            <person name="Oliphant S.A."/>
            <person name="Watson-Haigh N.S."/>
            <person name="Sumby K.M."/>
            <person name="Gardner J."/>
            <person name="Groom S."/>
            <person name="Jiranek V."/>
        </authorList>
    </citation>
    <scope>NUCLEOTIDE SEQUENCE</scope>
    <source>
        <strain evidence="5">SG4_D2</strain>
    </source>
</reference>
<dbReference type="RefSeq" id="WP_249514145.1">
    <property type="nucleotide sequence ID" value="NZ_CP093366.1"/>
</dbReference>
<proteinExistence type="predicted"/>
<dbReference type="Pfam" id="PF00849">
    <property type="entry name" value="PseudoU_synth_2"/>
    <property type="match status" value="1"/>
</dbReference>
<dbReference type="CDD" id="cd02869">
    <property type="entry name" value="PseudoU_synth_RluA_like"/>
    <property type="match status" value="1"/>
</dbReference>
<dbReference type="InterPro" id="IPR006145">
    <property type="entry name" value="PsdUridine_synth_RsuA/RluA"/>
</dbReference>
<evidence type="ECO:0000256" key="1">
    <source>
        <dbReference type="ARBA" id="ARBA00000073"/>
    </source>
</evidence>
<evidence type="ECO:0000313" key="6">
    <source>
        <dbReference type="Proteomes" id="UP000831495"/>
    </source>
</evidence>
<evidence type="ECO:0000259" key="4">
    <source>
        <dbReference type="Pfam" id="PF00849"/>
    </source>
</evidence>
<dbReference type="PANTHER" id="PTHR21600:SF35">
    <property type="entry name" value="PSEUDOURIDINE SYNTHASE"/>
    <property type="match status" value="1"/>
</dbReference>
<dbReference type="EMBL" id="CP093366">
    <property type="protein sequence ID" value="UQS81877.1"/>
    <property type="molecule type" value="Genomic_DNA"/>
</dbReference>
<gene>
    <name evidence="5" type="ORF">MOO45_06695</name>
</gene>
<dbReference type="InterPro" id="IPR050188">
    <property type="entry name" value="RluA_PseudoU_synthase"/>
</dbReference>
<feature type="domain" description="Pseudouridine synthase RsuA/RluA-like" evidence="4">
    <location>
        <begin position="85"/>
        <end position="236"/>
    </location>
</feature>
<evidence type="ECO:0000256" key="2">
    <source>
        <dbReference type="ARBA" id="ARBA00031870"/>
    </source>
</evidence>